<dbReference type="EMBL" id="BK059107">
    <property type="protein sequence ID" value="DAE31345.1"/>
    <property type="molecule type" value="Genomic_DNA"/>
</dbReference>
<accession>A0A8S5RJQ7</accession>
<evidence type="ECO:0000313" key="1">
    <source>
        <dbReference type="EMBL" id="DAE31345.1"/>
    </source>
</evidence>
<protein>
    <submittedName>
        <fullName evidence="1">Uncharacterized protein</fullName>
    </submittedName>
</protein>
<organism evidence="1">
    <name type="scientific">virus sp. ctDJ83</name>
    <dbReference type="NCBI Taxonomy" id="2827625"/>
    <lineage>
        <taxon>Viruses</taxon>
    </lineage>
</organism>
<reference evidence="1" key="1">
    <citation type="journal article" date="2021" name="Proc. Natl. Acad. Sci. U.S.A.">
        <title>A Catalog of Tens of Thousands of Viruses from Human Metagenomes Reveals Hidden Associations with Chronic Diseases.</title>
        <authorList>
            <person name="Tisza M.J."/>
            <person name="Buck C.B."/>
        </authorList>
    </citation>
    <scope>NUCLEOTIDE SEQUENCE</scope>
    <source>
        <strain evidence="1">CtDJ83</strain>
    </source>
</reference>
<proteinExistence type="predicted"/>
<sequence length="55" mass="6051">MAIQETPPTCGAGGVVLRFGGSSMPEDLKARPDLLWRGGVPTQYLSSTNQRQRYR</sequence>
<name>A0A8S5RJQ7_9VIRU</name>